<evidence type="ECO:0000313" key="3">
    <source>
        <dbReference type="Proteomes" id="UP000789759"/>
    </source>
</evidence>
<dbReference type="Proteomes" id="UP000789759">
    <property type="component" value="Unassembled WGS sequence"/>
</dbReference>
<keyword evidence="1" id="KW-0812">Transmembrane</keyword>
<keyword evidence="1" id="KW-0472">Membrane</keyword>
<sequence length="175" mass="19244">MSSRYIYISLLVLCAPLIILVVASFTSLAIFTSTLAVVVISIRLAFLMVEFSCGVALDFAGWGAKKFMSKDLTNANNSSSSIKIKESHISSANKQSGKKLKSNNSSLYSNHSNHTYYKNSSIKPLSKHSPKVPVWDVDTFDGLGDNGFVSNDDYFTMSPISNKRPDGRRVRSGYL</sequence>
<feature type="transmembrane region" description="Helical" evidence="1">
    <location>
        <begin position="7"/>
        <end position="31"/>
    </location>
</feature>
<keyword evidence="1" id="KW-1133">Transmembrane helix</keyword>
<organism evidence="2 3">
    <name type="scientific">Cetraspora pellucida</name>
    <dbReference type="NCBI Taxonomy" id="1433469"/>
    <lineage>
        <taxon>Eukaryota</taxon>
        <taxon>Fungi</taxon>
        <taxon>Fungi incertae sedis</taxon>
        <taxon>Mucoromycota</taxon>
        <taxon>Glomeromycotina</taxon>
        <taxon>Glomeromycetes</taxon>
        <taxon>Diversisporales</taxon>
        <taxon>Gigasporaceae</taxon>
        <taxon>Cetraspora</taxon>
    </lineage>
</organism>
<keyword evidence="3" id="KW-1185">Reference proteome</keyword>
<dbReference type="EMBL" id="CAJVQA010025041">
    <property type="protein sequence ID" value="CAG8784682.1"/>
    <property type="molecule type" value="Genomic_DNA"/>
</dbReference>
<evidence type="ECO:0000256" key="1">
    <source>
        <dbReference type="SAM" id="Phobius"/>
    </source>
</evidence>
<evidence type="ECO:0000313" key="2">
    <source>
        <dbReference type="EMBL" id="CAG8784682.1"/>
    </source>
</evidence>
<dbReference type="OrthoDB" id="2449670at2759"/>
<dbReference type="AlphaFoldDB" id="A0A9N9P2M0"/>
<name>A0A9N9P2M0_9GLOM</name>
<gene>
    <name evidence="2" type="ORF">CPELLU_LOCUS16605</name>
</gene>
<feature type="transmembrane region" description="Helical" evidence="1">
    <location>
        <begin position="37"/>
        <end position="60"/>
    </location>
</feature>
<protein>
    <submittedName>
        <fullName evidence="2">19047_t:CDS:1</fullName>
    </submittedName>
</protein>
<proteinExistence type="predicted"/>
<reference evidence="2" key="1">
    <citation type="submission" date="2021-06" db="EMBL/GenBank/DDBJ databases">
        <authorList>
            <person name="Kallberg Y."/>
            <person name="Tangrot J."/>
            <person name="Rosling A."/>
        </authorList>
    </citation>
    <scope>NUCLEOTIDE SEQUENCE</scope>
    <source>
        <strain evidence="2">FL966</strain>
    </source>
</reference>
<comment type="caution">
    <text evidence="2">The sequence shown here is derived from an EMBL/GenBank/DDBJ whole genome shotgun (WGS) entry which is preliminary data.</text>
</comment>
<accession>A0A9N9P2M0</accession>